<dbReference type="Proteomes" id="UP000218022">
    <property type="component" value="Unassembled WGS sequence"/>
</dbReference>
<accession>A0A2A4EWJ5</accession>
<feature type="transmembrane region" description="Helical" evidence="1">
    <location>
        <begin position="262"/>
        <end position="282"/>
    </location>
</feature>
<protein>
    <submittedName>
        <fullName evidence="2">Uncharacterized protein</fullName>
    </submittedName>
</protein>
<evidence type="ECO:0000313" key="3">
    <source>
        <dbReference type="Proteomes" id="UP000218022"/>
    </source>
</evidence>
<keyword evidence="1" id="KW-0812">Transmembrane</keyword>
<feature type="transmembrane region" description="Helical" evidence="1">
    <location>
        <begin position="480"/>
        <end position="498"/>
    </location>
</feature>
<feature type="transmembrane region" description="Helical" evidence="1">
    <location>
        <begin position="693"/>
        <end position="712"/>
    </location>
</feature>
<feature type="transmembrane region" description="Helical" evidence="1">
    <location>
        <begin position="175"/>
        <end position="198"/>
    </location>
</feature>
<keyword evidence="1" id="KW-1133">Transmembrane helix</keyword>
<feature type="transmembrane region" description="Helical" evidence="1">
    <location>
        <begin position="452"/>
        <end position="473"/>
    </location>
</feature>
<name>A0A2A4EWJ5_9BURK</name>
<reference evidence="2 3" key="1">
    <citation type="submission" date="2017-01" db="EMBL/GenBank/DDBJ databases">
        <title>Whole-Genome Shotgun Sequencing of Two beta-Proteobacterial Species in Search of the Bulgecin Biosynthetic Cluster.</title>
        <authorList>
            <person name="Horsman M.E."/>
            <person name="Marous D.R."/>
            <person name="Li R."/>
            <person name="Oliver R.A."/>
            <person name="Byun B."/>
            <person name="Emrich S.J."/>
            <person name="Boggess B."/>
            <person name="Townsend C.A."/>
            <person name="Mobashery S."/>
        </authorList>
    </citation>
    <scope>NUCLEOTIDE SEQUENCE [LARGE SCALE GENOMIC DNA]</scope>
    <source>
        <strain evidence="2 3">ATCC 31363</strain>
    </source>
</reference>
<dbReference type="EMBL" id="MTZV01000004">
    <property type="protein sequence ID" value="PCE25225.1"/>
    <property type="molecule type" value="Genomic_DNA"/>
</dbReference>
<evidence type="ECO:0000256" key="1">
    <source>
        <dbReference type="SAM" id="Phobius"/>
    </source>
</evidence>
<feature type="transmembrane region" description="Helical" evidence="1">
    <location>
        <begin position="358"/>
        <end position="380"/>
    </location>
</feature>
<feature type="transmembrane region" description="Helical" evidence="1">
    <location>
        <begin position="231"/>
        <end position="250"/>
    </location>
</feature>
<sequence length="731" mass="79171">MALLAAILSLGKVSAPRPLVVASGWTETGLFPPLKDAPSALQVPQTMLDSPGFAMWRTWSSTGATKGTIESPPFKAPHYMAVPFQRGGNRGYVNADEINLECKASGRRLIVSSLQTFDEWSVAYVSVPASFCASEVSLIAVSNAAAPDSYLGIATPFEVSRATYLANSGFGVKQMIVAATMLVLLVIFFASHVIVAGFRKDVDAFGAGMIGVGIAGMIVFSAAAINPVLARATGVAILASSIWLCAWGFAKGDLRTVWNQHRTALTLWLAAAMCLTSFVAGIDNGGGRWAVNAMFSPLSWSTDNENPIVFAQALAHSYGPMLAGPWFLDDRTPLLTVLLIIPQTLFIEPIAELVGSDFVYNADGIAGIAILTMWIPVVAWFATKIEVRHRTFFVALVLLSPFALFNTLYIWGKMLGAGYILLAVGLMLSVPVDPDRPRSNLSLIPSALALSYLAHSGNAIAAIAFLIVFFPVLRVRDWRILLVGTLLALAVMAPWQIWTTFVQPHGNALTRFQLANDVGFDHRAKSVLTSMLETLRATGWGKWFQMKRFSFHLLGDVPGNVVLYRPIDNRSPSWLGNQRAKDFAVLARTVGIPMLGVLPALVAWIRGKADPLVTRLIWCGFLGIVAMTLLIIQIAVVHHMAYGSVILLAIAGSMYLANRASVWPKALFIAYCLYGGITWIVDPITHADHLHVAPLIYCALWGIVGAYAAMCLPACKVNHQRLWETSRGAYA</sequence>
<dbReference type="AlphaFoldDB" id="A0A2A4EWJ5"/>
<feature type="transmembrane region" description="Helical" evidence="1">
    <location>
        <begin position="640"/>
        <end position="657"/>
    </location>
</feature>
<evidence type="ECO:0000313" key="2">
    <source>
        <dbReference type="EMBL" id="PCE25225.1"/>
    </source>
</evidence>
<feature type="transmembrane region" description="Helical" evidence="1">
    <location>
        <begin position="616"/>
        <end position="634"/>
    </location>
</feature>
<feature type="transmembrane region" description="Helical" evidence="1">
    <location>
        <begin position="662"/>
        <end position="681"/>
    </location>
</feature>
<feature type="transmembrane region" description="Helical" evidence="1">
    <location>
        <begin position="392"/>
        <end position="411"/>
    </location>
</feature>
<keyword evidence="1" id="KW-0472">Membrane</keyword>
<proteinExistence type="predicted"/>
<organism evidence="2 3">
    <name type="scientific">Paraburkholderia acidicola</name>
    <dbReference type="NCBI Taxonomy" id="1912599"/>
    <lineage>
        <taxon>Bacteria</taxon>
        <taxon>Pseudomonadati</taxon>
        <taxon>Pseudomonadota</taxon>
        <taxon>Betaproteobacteria</taxon>
        <taxon>Burkholderiales</taxon>
        <taxon>Burkholderiaceae</taxon>
        <taxon>Paraburkholderia</taxon>
    </lineage>
</organism>
<feature type="transmembrane region" description="Helical" evidence="1">
    <location>
        <begin position="583"/>
        <end position="604"/>
    </location>
</feature>
<gene>
    <name evidence="2" type="ORF">BWP39_11925</name>
</gene>
<feature type="transmembrane region" description="Helical" evidence="1">
    <location>
        <begin position="205"/>
        <end position="225"/>
    </location>
</feature>
<comment type="caution">
    <text evidence="2">The sequence shown here is derived from an EMBL/GenBank/DDBJ whole genome shotgun (WGS) entry which is preliminary data.</text>
</comment>